<keyword evidence="1" id="KW-0812">Transmembrane</keyword>
<name>A0AAD3SJG5_NEPGR</name>
<dbReference type="Proteomes" id="UP001279734">
    <property type="component" value="Unassembled WGS sequence"/>
</dbReference>
<evidence type="ECO:0000256" key="1">
    <source>
        <dbReference type="SAM" id="Phobius"/>
    </source>
</evidence>
<protein>
    <submittedName>
        <fullName evidence="2">Uncharacterized protein</fullName>
    </submittedName>
</protein>
<feature type="transmembrane region" description="Helical" evidence="1">
    <location>
        <begin position="49"/>
        <end position="67"/>
    </location>
</feature>
<proteinExistence type="predicted"/>
<sequence>MSPFTGILQSAVVLLMWVVVAFDGSELLCLVVPGFGHGSSFFLVCHDDLLLPLVVVFLFCFANPWFLQASLVREL</sequence>
<accession>A0AAD3SJG5</accession>
<keyword evidence="3" id="KW-1185">Reference proteome</keyword>
<gene>
    <name evidence="2" type="ORF">Nepgr_013745</name>
</gene>
<dbReference type="AlphaFoldDB" id="A0AAD3SJG5"/>
<dbReference type="EMBL" id="BSYO01000011">
    <property type="protein sequence ID" value="GMH11904.1"/>
    <property type="molecule type" value="Genomic_DNA"/>
</dbReference>
<evidence type="ECO:0000313" key="3">
    <source>
        <dbReference type="Proteomes" id="UP001279734"/>
    </source>
</evidence>
<keyword evidence="1" id="KW-0472">Membrane</keyword>
<comment type="caution">
    <text evidence="2">The sequence shown here is derived from an EMBL/GenBank/DDBJ whole genome shotgun (WGS) entry which is preliminary data.</text>
</comment>
<reference evidence="2" key="1">
    <citation type="submission" date="2023-05" db="EMBL/GenBank/DDBJ databases">
        <title>Nepenthes gracilis genome sequencing.</title>
        <authorList>
            <person name="Fukushima K."/>
        </authorList>
    </citation>
    <scope>NUCLEOTIDE SEQUENCE</scope>
    <source>
        <strain evidence="2">SING2019-196</strain>
    </source>
</reference>
<keyword evidence="1" id="KW-1133">Transmembrane helix</keyword>
<evidence type="ECO:0000313" key="2">
    <source>
        <dbReference type="EMBL" id="GMH11904.1"/>
    </source>
</evidence>
<organism evidence="2 3">
    <name type="scientific">Nepenthes gracilis</name>
    <name type="common">Slender pitcher plant</name>
    <dbReference type="NCBI Taxonomy" id="150966"/>
    <lineage>
        <taxon>Eukaryota</taxon>
        <taxon>Viridiplantae</taxon>
        <taxon>Streptophyta</taxon>
        <taxon>Embryophyta</taxon>
        <taxon>Tracheophyta</taxon>
        <taxon>Spermatophyta</taxon>
        <taxon>Magnoliopsida</taxon>
        <taxon>eudicotyledons</taxon>
        <taxon>Gunneridae</taxon>
        <taxon>Pentapetalae</taxon>
        <taxon>Caryophyllales</taxon>
        <taxon>Nepenthaceae</taxon>
        <taxon>Nepenthes</taxon>
    </lineage>
</organism>